<feature type="transmembrane region" description="Helical" evidence="1">
    <location>
        <begin position="232"/>
        <end position="252"/>
    </location>
</feature>
<evidence type="ECO:0000256" key="1">
    <source>
        <dbReference type="SAM" id="Phobius"/>
    </source>
</evidence>
<reference evidence="5" key="2">
    <citation type="submission" date="2024-06" db="EMBL/GenBank/DDBJ databases">
        <authorList>
            <person name="Li S."/>
        </authorList>
    </citation>
    <scope>NUCLEOTIDE SEQUENCE</scope>
    <source>
        <strain evidence="5">SR10</strain>
    </source>
</reference>
<feature type="domain" description="DUF4010" evidence="3">
    <location>
        <begin position="180"/>
        <end position="385"/>
    </location>
</feature>
<feature type="transmembrane region" description="Helical" evidence="1">
    <location>
        <begin position="259"/>
        <end position="281"/>
    </location>
</feature>
<evidence type="ECO:0000259" key="2">
    <source>
        <dbReference type="Pfam" id="PF02308"/>
    </source>
</evidence>
<feature type="transmembrane region" description="Helical" evidence="1">
    <location>
        <begin position="142"/>
        <end position="158"/>
    </location>
</feature>
<dbReference type="Pfam" id="PF13194">
    <property type="entry name" value="DUF4010"/>
    <property type="match status" value="1"/>
</dbReference>
<organism evidence="5">
    <name type="scientific">Lysobacter firmicutimachus</name>
    <dbReference type="NCBI Taxonomy" id="1792846"/>
    <lineage>
        <taxon>Bacteria</taxon>
        <taxon>Pseudomonadati</taxon>
        <taxon>Pseudomonadota</taxon>
        <taxon>Gammaproteobacteria</taxon>
        <taxon>Lysobacterales</taxon>
        <taxon>Lysobacteraceae</taxon>
        <taxon>Lysobacter</taxon>
    </lineage>
</organism>
<evidence type="ECO:0000259" key="3">
    <source>
        <dbReference type="Pfam" id="PF13194"/>
    </source>
</evidence>
<dbReference type="RefSeq" id="WP_336133027.1">
    <property type="nucleotide sequence ID" value="NZ_CP159925.1"/>
</dbReference>
<protein>
    <submittedName>
        <fullName evidence="5">DUF4010 domain-containing protein</fullName>
    </submittedName>
</protein>
<feature type="transmembrane region" description="Helical" evidence="1">
    <location>
        <begin position="301"/>
        <end position="323"/>
    </location>
</feature>
<feature type="transmembrane region" description="Helical" evidence="1">
    <location>
        <begin position="173"/>
        <end position="191"/>
    </location>
</feature>
<reference evidence="4 6" key="1">
    <citation type="submission" date="2024-02" db="EMBL/GenBank/DDBJ databases">
        <title>Lysobacter Genome Sequencing and Mining.</title>
        <authorList>
            <person name="Bierman J."/>
            <person name="Walker M.C."/>
        </authorList>
    </citation>
    <scope>NUCLEOTIDE SEQUENCE [LARGE SCALE GENOMIC DNA]</scope>
    <source>
        <strain evidence="4 6">PB6250</strain>
    </source>
</reference>
<feature type="transmembrane region" description="Helical" evidence="1">
    <location>
        <begin position="91"/>
        <end position="121"/>
    </location>
</feature>
<name>A0AAU8N1G1_9GAMM</name>
<dbReference type="InterPro" id="IPR049177">
    <property type="entry name" value="MgtC_SapB_SrpB_YhiD_N"/>
</dbReference>
<evidence type="ECO:0000313" key="5">
    <source>
        <dbReference type="EMBL" id="XCO77451.1"/>
    </source>
</evidence>
<dbReference type="Proteomes" id="UP001387215">
    <property type="component" value="Unassembled WGS sequence"/>
</dbReference>
<feature type="transmembrane region" description="Helical" evidence="1">
    <location>
        <begin position="391"/>
        <end position="412"/>
    </location>
</feature>
<sequence length="415" mass="41902">MSAAAPPSLVGLGVALGVGLLVGLERERAHRGRAARQPAGIRSFALSALIGATSMQLGDVGLLVAGATVGALIVAGYLSTREHDPGLTTEAAWLLTFLIGALAMRAAAVSAALGVILAVLLAARERLHRFSRQWIGREELRGLLLLAACAFVILPLLPDRALDPWGAVNPHQLWTLAVGVMTISAGGYLATRVLGARAGLPIAGLAGGFVSSTATIAAMAERARAMPAQAPLAASAALMSNIATVLQLALVLGLISPVLLAWAAPALVGAGLAALAAAWLAARAAATLKDEAAPVVAGRPYDLWAALRISALLATVLVAAALLRAWLGPASLPWVLSFAGLADVHAGAAAAAQWVAQGGEARLAHYGLFGAFAVNGAMKCLLALARGGSAYAWRVTAGVSAMQAAFVLGAALSAW</sequence>
<dbReference type="EMBL" id="CP159925">
    <property type="protein sequence ID" value="XCO77451.1"/>
    <property type="molecule type" value="Genomic_DNA"/>
</dbReference>
<keyword evidence="1" id="KW-0812">Transmembrane</keyword>
<accession>A0AAU8N1G1</accession>
<dbReference type="PANTHER" id="PTHR39084:SF1">
    <property type="entry name" value="DUF4010 DOMAIN-CONTAINING PROTEIN"/>
    <property type="match status" value="1"/>
</dbReference>
<evidence type="ECO:0000313" key="4">
    <source>
        <dbReference type="EMBL" id="MEI2453180.1"/>
    </source>
</evidence>
<proteinExistence type="predicted"/>
<dbReference type="AlphaFoldDB" id="A0AAU8N1G1"/>
<keyword evidence="1" id="KW-1133">Transmembrane helix</keyword>
<feature type="transmembrane region" description="Helical" evidence="1">
    <location>
        <begin position="335"/>
        <end position="357"/>
    </location>
</feature>
<dbReference type="Pfam" id="PF02308">
    <property type="entry name" value="MgtC"/>
    <property type="match status" value="1"/>
</dbReference>
<evidence type="ECO:0000313" key="6">
    <source>
        <dbReference type="Proteomes" id="UP001387215"/>
    </source>
</evidence>
<keyword evidence="6" id="KW-1185">Reference proteome</keyword>
<dbReference type="EMBL" id="JBANDL010000002">
    <property type="protein sequence ID" value="MEI2453180.1"/>
    <property type="molecule type" value="Genomic_DNA"/>
</dbReference>
<gene>
    <name evidence="5" type="ORF">ABU614_07235</name>
    <name evidence="4" type="ORF">V2J18_00660</name>
</gene>
<feature type="transmembrane region" description="Helical" evidence="1">
    <location>
        <begin position="6"/>
        <end position="24"/>
    </location>
</feature>
<feature type="transmembrane region" description="Helical" evidence="1">
    <location>
        <begin position="363"/>
        <end position="384"/>
    </location>
</feature>
<feature type="transmembrane region" description="Helical" evidence="1">
    <location>
        <begin position="198"/>
        <end position="220"/>
    </location>
</feature>
<feature type="transmembrane region" description="Helical" evidence="1">
    <location>
        <begin position="60"/>
        <end position="79"/>
    </location>
</feature>
<feature type="domain" description="MgtC/SapB/SrpB/YhiD N-terminal" evidence="2">
    <location>
        <begin position="12"/>
        <end position="129"/>
    </location>
</feature>
<dbReference type="PANTHER" id="PTHR39084">
    <property type="entry name" value="MEMBRANE PROTEIN-RELATED"/>
    <property type="match status" value="1"/>
</dbReference>
<keyword evidence="1" id="KW-0472">Membrane</keyword>
<dbReference type="InterPro" id="IPR025105">
    <property type="entry name" value="DUF4010"/>
</dbReference>